<dbReference type="EC" id="3.1.3.16" evidence="3"/>
<evidence type="ECO:0000256" key="9">
    <source>
        <dbReference type="RuleBase" id="RU003465"/>
    </source>
</evidence>
<dbReference type="AlphaFoldDB" id="A0A8J4EWL0"/>
<reference evidence="11" key="1">
    <citation type="journal article" date="2021" name="Proc. Natl. Acad. Sci. U.S.A.">
        <title>Three genomes in the algal genus Volvox reveal the fate of a haploid sex-determining region after a transition to homothallism.</title>
        <authorList>
            <person name="Yamamoto K."/>
            <person name="Hamaji T."/>
            <person name="Kawai-Toyooka H."/>
            <person name="Matsuzaki R."/>
            <person name="Takahashi F."/>
            <person name="Nishimura Y."/>
            <person name="Kawachi M."/>
            <person name="Noguchi H."/>
            <person name="Minakuchi Y."/>
            <person name="Umen J.G."/>
            <person name="Toyoda A."/>
            <person name="Nozaki H."/>
        </authorList>
    </citation>
    <scope>NUCLEOTIDE SEQUENCE</scope>
    <source>
        <strain evidence="11">NIES-3780</strain>
    </source>
</reference>
<name>A0A8J4EWL0_9CHLO</name>
<evidence type="ECO:0000259" key="10">
    <source>
        <dbReference type="PROSITE" id="PS51746"/>
    </source>
</evidence>
<feature type="domain" description="PPM-type phosphatase" evidence="10">
    <location>
        <begin position="1"/>
        <end position="208"/>
    </location>
</feature>
<evidence type="ECO:0000256" key="1">
    <source>
        <dbReference type="ARBA" id="ARBA00001936"/>
    </source>
</evidence>
<comment type="cofactor">
    <cofactor evidence="2">
        <name>Mg(2+)</name>
        <dbReference type="ChEBI" id="CHEBI:18420"/>
    </cofactor>
</comment>
<keyword evidence="5 9" id="KW-0378">Hydrolase</keyword>
<keyword evidence="6" id="KW-0460">Magnesium</keyword>
<evidence type="ECO:0000313" key="12">
    <source>
        <dbReference type="Proteomes" id="UP000747399"/>
    </source>
</evidence>
<dbReference type="EMBL" id="BNCO01000005">
    <property type="protein sequence ID" value="GIL48526.1"/>
    <property type="molecule type" value="Genomic_DNA"/>
</dbReference>
<keyword evidence="7 9" id="KW-0904">Protein phosphatase</keyword>
<keyword evidence="4" id="KW-0479">Metal-binding</keyword>
<protein>
    <recommendedName>
        <fullName evidence="3">protein-serine/threonine phosphatase</fullName>
        <ecNumber evidence="3">3.1.3.16</ecNumber>
    </recommendedName>
</protein>
<proteinExistence type="inferred from homology"/>
<organism evidence="11 12">
    <name type="scientific">Volvox africanus</name>
    <dbReference type="NCBI Taxonomy" id="51714"/>
    <lineage>
        <taxon>Eukaryota</taxon>
        <taxon>Viridiplantae</taxon>
        <taxon>Chlorophyta</taxon>
        <taxon>core chlorophytes</taxon>
        <taxon>Chlorophyceae</taxon>
        <taxon>CS clade</taxon>
        <taxon>Chlamydomonadales</taxon>
        <taxon>Volvocaceae</taxon>
        <taxon>Volvox</taxon>
    </lineage>
</organism>
<dbReference type="SMART" id="SM00332">
    <property type="entry name" value="PP2Cc"/>
    <property type="match status" value="1"/>
</dbReference>
<dbReference type="Pfam" id="PF00481">
    <property type="entry name" value="PP2C"/>
    <property type="match status" value="2"/>
</dbReference>
<evidence type="ECO:0000256" key="5">
    <source>
        <dbReference type="ARBA" id="ARBA00022801"/>
    </source>
</evidence>
<dbReference type="GO" id="GO:0046872">
    <property type="term" value="F:metal ion binding"/>
    <property type="evidence" value="ECO:0007669"/>
    <property type="project" value="UniProtKB-KW"/>
</dbReference>
<evidence type="ECO:0000256" key="6">
    <source>
        <dbReference type="ARBA" id="ARBA00022842"/>
    </source>
</evidence>
<evidence type="ECO:0000256" key="7">
    <source>
        <dbReference type="ARBA" id="ARBA00022912"/>
    </source>
</evidence>
<dbReference type="Proteomes" id="UP000747399">
    <property type="component" value="Unassembled WGS sequence"/>
</dbReference>
<dbReference type="InterPro" id="IPR036457">
    <property type="entry name" value="PPM-type-like_dom_sf"/>
</dbReference>
<keyword evidence="12" id="KW-1185">Reference proteome</keyword>
<evidence type="ECO:0000256" key="2">
    <source>
        <dbReference type="ARBA" id="ARBA00001946"/>
    </source>
</evidence>
<comment type="cofactor">
    <cofactor evidence="1">
        <name>Mn(2+)</name>
        <dbReference type="ChEBI" id="CHEBI:29035"/>
    </cofactor>
</comment>
<sequence>MEDVCVLSLDARLEGQSETCRLAYFGIFDGHGGVSCASFAAQHLHARVMESGLIQKGLPTSSDGKPDAKACKTAIVEGYKKTDEALLKECAAKNWQDGACAVTVWVLQELVLVANVGDAKCVLGRLPDKLGCSSMPDVTAFPLTARDAFLLLGCDGFWGVFGAQEAVDTAHSLLAEGLGDKAVTNRLLNVAVREKRCKDNCSVMIVRFGSSQAAAVQPDTR</sequence>
<dbReference type="InterPro" id="IPR015655">
    <property type="entry name" value="PP2C"/>
</dbReference>
<dbReference type="PROSITE" id="PS51746">
    <property type="entry name" value="PPM_2"/>
    <property type="match status" value="1"/>
</dbReference>
<dbReference type="SUPFAM" id="SSF81606">
    <property type="entry name" value="PP2C-like"/>
    <property type="match status" value="1"/>
</dbReference>
<gene>
    <name evidence="11" type="ORF">Vafri_5028</name>
</gene>
<keyword evidence="8" id="KW-0464">Manganese</keyword>
<dbReference type="PANTHER" id="PTHR13832:SF699">
    <property type="entry name" value="INTEGRIN-LINKED KINASE-ASSOCIATED SERINE_THREONINE PHOSPHATASE 2C"/>
    <property type="match status" value="1"/>
</dbReference>
<dbReference type="CDD" id="cd00143">
    <property type="entry name" value="PP2Cc"/>
    <property type="match status" value="1"/>
</dbReference>
<dbReference type="GO" id="GO:0004722">
    <property type="term" value="F:protein serine/threonine phosphatase activity"/>
    <property type="evidence" value="ECO:0007669"/>
    <property type="project" value="UniProtKB-EC"/>
</dbReference>
<comment type="caution">
    <text evidence="11">The sequence shown here is derived from an EMBL/GenBank/DDBJ whole genome shotgun (WGS) entry which is preliminary data.</text>
</comment>
<comment type="similarity">
    <text evidence="9">Belongs to the PP2C family.</text>
</comment>
<dbReference type="PROSITE" id="PS01032">
    <property type="entry name" value="PPM_1"/>
    <property type="match status" value="1"/>
</dbReference>
<evidence type="ECO:0000256" key="8">
    <source>
        <dbReference type="ARBA" id="ARBA00023211"/>
    </source>
</evidence>
<dbReference type="InterPro" id="IPR001932">
    <property type="entry name" value="PPM-type_phosphatase-like_dom"/>
</dbReference>
<accession>A0A8J4EWL0</accession>
<dbReference type="InterPro" id="IPR000222">
    <property type="entry name" value="PP2C_BS"/>
</dbReference>
<evidence type="ECO:0000256" key="4">
    <source>
        <dbReference type="ARBA" id="ARBA00022723"/>
    </source>
</evidence>
<dbReference type="PANTHER" id="PTHR13832">
    <property type="entry name" value="PROTEIN PHOSPHATASE 2C"/>
    <property type="match status" value="1"/>
</dbReference>
<evidence type="ECO:0000256" key="3">
    <source>
        <dbReference type="ARBA" id="ARBA00013081"/>
    </source>
</evidence>
<evidence type="ECO:0000313" key="11">
    <source>
        <dbReference type="EMBL" id="GIL48526.1"/>
    </source>
</evidence>
<dbReference type="Gene3D" id="3.60.40.10">
    <property type="entry name" value="PPM-type phosphatase domain"/>
    <property type="match status" value="2"/>
</dbReference>